<comment type="caution">
    <text evidence="1">The sequence shown here is derived from an EMBL/GenBank/DDBJ whole genome shotgun (WGS) entry which is preliminary data.</text>
</comment>
<protein>
    <submittedName>
        <fullName evidence="1">Uncharacterized protein</fullName>
    </submittedName>
</protein>
<gene>
    <name evidence="1" type="ORF">EV421DRAFT_1742578</name>
</gene>
<organism evidence="1 2">
    <name type="scientific">Armillaria borealis</name>
    <dbReference type="NCBI Taxonomy" id="47425"/>
    <lineage>
        <taxon>Eukaryota</taxon>
        <taxon>Fungi</taxon>
        <taxon>Dikarya</taxon>
        <taxon>Basidiomycota</taxon>
        <taxon>Agaricomycotina</taxon>
        <taxon>Agaricomycetes</taxon>
        <taxon>Agaricomycetidae</taxon>
        <taxon>Agaricales</taxon>
        <taxon>Marasmiineae</taxon>
        <taxon>Physalacriaceae</taxon>
        <taxon>Armillaria</taxon>
    </lineage>
</organism>
<keyword evidence="2" id="KW-1185">Reference proteome</keyword>
<reference evidence="1" key="1">
    <citation type="submission" date="2023-06" db="EMBL/GenBank/DDBJ databases">
        <authorList>
            <consortium name="Lawrence Berkeley National Laboratory"/>
            <person name="Ahrendt S."/>
            <person name="Sahu N."/>
            <person name="Indic B."/>
            <person name="Wong-Bajracharya J."/>
            <person name="Merenyi Z."/>
            <person name="Ke H.-M."/>
            <person name="Monk M."/>
            <person name="Kocsube S."/>
            <person name="Drula E."/>
            <person name="Lipzen A."/>
            <person name="Balint B."/>
            <person name="Henrissat B."/>
            <person name="Andreopoulos B."/>
            <person name="Martin F.M."/>
            <person name="Harder C.B."/>
            <person name="Rigling D."/>
            <person name="Ford K.L."/>
            <person name="Foster G.D."/>
            <person name="Pangilinan J."/>
            <person name="Papanicolaou A."/>
            <person name="Barry K."/>
            <person name="LaButti K."/>
            <person name="Viragh M."/>
            <person name="Koriabine M."/>
            <person name="Yan M."/>
            <person name="Riley R."/>
            <person name="Champramary S."/>
            <person name="Plett K.L."/>
            <person name="Tsai I.J."/>
            <person name="Slot J."/>
            <person name="Sipos G."/>
            <person name="Plett J."/>
            <person name="Nagy L.G."/>
            <person name="Grigoriev I.V."/>
        </authorList>
    </citation>
    <scope>NUCLEOTIDE SEQUENCE</scope>
    <source>
        <strain evidence="1">FPL87.14</strain>
    </source>
</reference>
<proteinExistence type="predicted"/>
<dbReference type="EMBL" id="JAUEPT010000101">
    <property type="protein sequence ID" value="KAK0432055.1"/>
    <property type="molecule type" value="Genomic_DNA"/>
</dbReference>
<dbReference type="Proteomes" id="UP001175226">
    <property type="component" value="Unassembled WGS sequence"/>
</dbReference>
<dbReference type="AlphaFoldDB" id="A0AA39IX10"/>
<accession>A0AA39IX10</accession>
<name>A0AA39IX10_9AGAR</name>
<evidence type="ECO:0000313" key="2">
    <source>
        <dbReference type="Proteomes" id="UP001175226"/>
    </source>
</evidence>
<sequence>MIAICVHAKHIEVDFQEFITSNPVTYTKSVMHRYFCDHTMQGLINVFTVPLDRLYEWRDAYKTVLAEALQAEGCTPRRAALQKVGQPLTDTIRYLEDIWCSAIDGPGALRDAYSKKTLTWQQS</sequence>
<evidence type="ECO:0000313" key="1">
    <source>
        <dbReference type="EMBL" id="KAK0432055.1"/>
    </source>
</evidence>